<evidence type="ECO:0000259" key="1">
    <source>
        <dbReference type="Pfam" id="PF19935"/>
    </source>
</evidence>
<dbReference type="AlphaFoldDB" id="A0A1A8XMG5"/>
<dbReference type="Proteomes" id="UP000199169">
    <property type="component" value="Unassembled WGS sequence"/>
</dbReference>
<dbReference type="Pfam" id="PF19935">
    <property type="entry name" value="DUF6398"/>
    <property type="match status" value="1"/>
</dbReference>
<evidence type="ECO:0000313" key="2">
    <source>
        <dbReference type="EMBL" id="SBT05851.1"/>
    </source>
</evidence>
<dbReference type="EMBL" id="FLQX01000102">
    <property type="protein sequence ID" value="SBT05851.1"/>
    <property type="molecule type" value="Genomic_DNA"/>
</dbReference>
<evidence type="ECO:0000313" key="3">
    <source>
        <dbReference type="Proteomes" id="UP000199169"/>
    </source>
</evidence>
<dbReference type="InterPro" id="IPR045651">
    <property type="entry name" value="DUF6398"/>
</dbReference>
<name>A0A1A8XMG5_9PROT</name>
<reference evidence="2 3" key="1">
    <citation type="submission" date="2016-06" db="EMBL/GenBank/DDBJ databases">
        <authorList>
            <person name="Kjaerup R.B."/>
            <person name="Dalgaard T.S."/>
            <person name="Juul-Madsen H.R."/>
        </authorList>
    </citation>
    <scope>NUCLEOTIDE SEQUENCE [LARGE SCALE GENOMIC DNA]</scope>
    <source>
        <strain evidence="2">3</strain>
    </source>
</reference>
<accession>A0A1A8XMG5</accession>
<dbReference type="RefSeq" id="WP_245754497.1">
    <property type="nucleotide sequence ID" value="NZ_FLQX01000102.1"/>
</dbReference>
<proteinExistence type="predicted"/>
<sequence>MPENDIPLSATRTIRQFLAEHPDASPMAIAEALVAQGFQVSPAEVSAVQSKLASPRPPMAEPQMPRGHISFAQGMLFYKLYAALCSYANSKLELVPGDFSDPDQFTSLPLETRVKIRDAVYAQPQLIDQFVQENPSQLTAEELAIVAGWQHAVIGKFYVFRYLQQYAVFLSTGDPVKAYGVLALATSFEELVGPYLPVIVKGVLLPINGRIIYDGLLTGYNIFFGPGIRRSLNEDYKRAKENYGIITSLPAASTPPAVRKAATKKPAASGGTADVKAVLEAIGGMTDAFCRNHLNDEYAMLCRNLAAALARKRPSPLLRGGLATWATGVVRTIGWVNFLHDPGQTPHLKLLSIDQAFGIAESTGAAKLKAIRTMFRIHQFDPKWTLPSRLEANPMVWMVSINGLIIDIRHASREQQVEAFEKGLIPYIPADRSNESDK</sequence>
<dbReference type="STRING" id="1860102.ACCAA_270094"/>
<keyword evidence="3" id="KW-1185">Reference proteome</keyword>
<protein>
    <recommendedName>
        <fullName evidence="1">DUF6398 domain-containing protein</fullName>
    </recommendedName>
</protein>
<feature type="domain" description="DUF6398" evidence="1">
    <location>
        <begin position="282"/>
        <end position="386"/>
    </location>
</feature>
<gene>
    <name evidence="2" type="ORF">ACCAA_270094</name>
</gene>
<organism evidence="2 3">
    <name type="scientific">Candidatus Accumulibacter aalborgensis</name>
    <dbReference type="NCBI Taxonomy" id="1860102"/>
    <lineage>
        <taxon>Bacteria</taxon>
        <taxon>Pseudomonadati</taxon>
        <taxon>Pseudomonadota</taxon>
        <taxon>Betaproteobacteria</taxon>
        <taxon>Candidatus Accumulibacter</taxon>
    </lineage>
</organism>